<dbReference type="Proteomes" id="UP000643207">
    <property type="component" value="Unassembled WGS sequence"/>
</dbReference>
<dbReference type="InterPro" id="IPR036249">
    <property type="entry name" value="Thioredoxin-like_sf"/>
</dbReference>
<dbReference type="SUPFAM" id="SSF52833">
    <property type="entry name" value="Thioredoxin-like"/>
    <property type="match status" value="1"/>
</dbReference>
<organism evidence="1 2">
    <name type="scientific">Aquariibacter lacus</name>
    <dbReference type="NCBI Taxonomy" id="2801332"/>
    <lineage>
        <taxon>Bacteria</taxon>
        <taxon>Pseudomonadati</taxon>
        <taxon>Pseudomonadota</taxon>
        <taxon>Betaproteobacteria</taxon>
        <taxon>Burkholderiales</taxon>
        <taxon>Sphaerotilaceae</taxon>
        <taxon>Aquariibacter</taxon>
    </lineage>
</organism>
<accession>A0A9X1BN60</accession>
<keyword evidence="2" id="KW-1185">Reference proteome</keyword>
<dbReference type="Gene3D" id="3.40.30.10">
    <property type="entry name" value="Glutaredoxin"/>
    <property type="match status" value="1"/>
</dbReference>
<evidence type="ECO:0000313" key="2">
    <source>
        <dbReference type="Proteomes" id="UP000643207"/>
    </source>
</evidence>
<name>A0A9X1BN60_9BURK</name>
<dbReference type="AlphaFoldDB" id="A0A9X1BN60"/>
<reference evidence="1 2" key="1">
    <citation type="submission" date="2021-01" db="EMBL/GenBank/DDBJ databases">
        <title>Piscinibacter sp. Jin2 Genome sequencing and assembly.</title>
        <authorList>
            <person name="Kim I."/>
        </authorList>
    </citation>
    <scope>NUCLEOTIDE SEQUENCE [LARGE SCALE GENOMIC DNA]</scope>
    <source>
        <strain evidence="1 2">Jin2</strain>
    </source>
</reference>
<evidence type="ECO:0000313" key="1">
    <source>
        <dbReference type="EMBL" id="MBL0719310.1"/>
    </source>
</evidence>
<protein>
    <submittedName>
        <fullName evidence="1">Thioredoxin family protein</fullName>
    </submittedName>
</protein>
<sequence length="171" mass="18601">MGATLLAGAGVAGAARPHGLPAAYGAMVQQPATLPRSAEFDLGPALARARAEGKRLYVYLSADDCAYCRRYEAFLAANHEALKSHFSPYLLVDLRSSLRVPVRELRFKTPTLGSLPYAEFQKAIGDERARQLVYPSVWLLDAQGQPLMQMPAGAGTFETVPEQIEVLQLVQ</sequence>
<gene>
    <name evidence="1" type="ORF">JI742_05335</name>
</gene>
<proteinExistence type="predicted"/>
<dbReference type="EMBL" id="JAERRA010000001">
    <property type="protein sequence ID" value="MBL0719310.1"/>
    <property type="molecule type" value="Genomic_DNA"/>
</dbReference>
<comment type="caution">
    <text evidence="1">The sequence shown here is derived from an EMBL/GenBank/DDBJ whole genome shotgun (WGS) entry which is preliminary data.</text>
</comment>